<evidence type="ECO:0000313" key="1">
    <source>
        <dbReference type="EMBL" id="KKN51267.1"/>
    </source>
</evidence>
<organism evidence="1">
    <name type="scientific">marine sediment metagenome</name>
    <dbReference type="NCBI Taxonomy" id="412755"/>
    <lineage>
        <taxon>unclassified sequences</taxon>
        <taxon>metagenomes</taxon>
        <taxon>ecological metagenomes</taxon>
    </lineage>
</organism>
<dbReference type="GO" id="GO:0008781">
    <property type="term" value="F:N-acylneuraminate cytidylyltransferase activity"/>
    <property type="evidence" value="ECO:0007669"/>
    <property type="project" value="TreeGrafter"/>
</dbReference>
<evidence type="ECO:0008006" key="2">
    <source>
        <dbReference type="Google" id="ProtNLM"/>
    </source>
</evidence>
<dbReference type="Gene3D" id="3.40.50.1000">
    <property type="entry name" value="HAD superfamily/HAD-like"/>
    <property type="match status" value="1"/>
</dbReference>
<dbReference type="SUPFAM" id="SSF56784">
    <property type="entry name" value="HAD-like"/>
    <property type="match status" value="1"/>
</dbReference>
<dbReference type="InterPro" id="IPR023214">
    <property type="entry name" value="HAD_sf"/>
</dbReference>
<comment type="caution">
    <text evidence="1">The sequence shown here is derived from an EMBL/GenBank/DDBJ whole genome shotgun (WGS) entry which is preliminary data.</text>
</comment>
<dbReference type="InterPro" id="IPR050793">
    <property type="entry name" value="CMP-NeuNAc_synthase"/>
</dbReference>
<dbReference type="PANTHER" id="PTHR21485:SF3">
    <property type="entry name" value="N-ACYLNEURAMINATE CYTIDYLYLTRANSFERASE"/>
    <property type="match status" value="1"/>
</dbReference>
<protein>
    <recommendedName>
        <fullName evidence="2">Phosphatase</fullName>
    </recommendedName>
</protein>
<dbReference type="AlphaFoldDB" id="A0A0F9RNA8"/>
<accession>A0A0F9RNA8</accession>
<dbReference type="PANTHER" id="PTHR21485">
    <property type="entry name" value="HAD SUPERFAMILY MEMBERS CMAS AND KDSC"/>
    <property type="match status" value="1"/>
</dbReference>
<proteinExistence type="predicted"/>
<sequence length="176" mass="18872">MIDFSKATIIMFDFDGVFTDNTSYVFPAGIEACRVSHADGASLSRLKTKGVRVCVLTSQVRSYVDERCAKLSIPCHKCAPHEKGFRFREITERLGDSIYVGNSFHDLPAMALATWGVAVCDSEPCVLAAAKYRTLHPGGSGAVKDVCDAVYSALGGIVEEGTLIDGIVENTIMDGG</sequence>
<reference evidence="1" key="1">
    <citation type="journal article" date="2015" name="Nature">
        <title>Complex archaea that bridge the gap between prokaryotes and eukaryotes.</title>
        <authorList>
            <person name="Spang A."/>
            <person name="Saw J.H."/>
            <person name="Jorgensen S.L."/>
            <person name="Zaremba-Niedzwiedzka K."/>
            <person name="Martijn J."/>
            <person name="Lind A.E."/>
            <person name="van Eijk R."/>
            <person name="Schleper C."/>
            <person name="Guy L."/>
            <person name="Ettema T.J."/>
        </authorList>
    </citation>
    <scope>NUCLEOTIDE SEQUENCE</scope>
</reference>
<gene>
    <name evidence="1" type="ORF">LCGC14_0624280</name>
</gene>
<dbReference type="EMBL" id="LAZR01001070">
    <property type="protein sequence ID" value="KKN51267.1"/>
    <property type="molecule type" value="Genomic_DNA"/>
</dbReference>
<name>A0A0F9RNA8_9ZZZZ</name>
<dbReference type="InterPro" id="IPR036412">
    <property type="entry name" value="HAD-like_sf"/>
</dbReference>